<gene>
    <name evidence="2" type="ORF">EHO51_04505</name>
</gene>
<keyword evidence="1" id="KW-0812">Transmembrane</keyword>
<sequence>MAKQVTETDGALRAFALRFLDSVYNVSVYSVIGYSALLAVFAVIGLAIFMKIIYVPEFHPW</sequence>
<dbReference type="RefSeq" id="WP_124737891.1">
    <property type="nucleotide sequence ID" value="NZ_CP034086.1"/>
</dbReference>
<dbReference type="KEGG" id="mros:EHO51_04505"/>
<proteinExistence type="predicted"/>
<name>A0A3G8M258_9HYPH</name>
<evidence type="ECO:0000313" key="2">
    <source>
        <dbReference type="EMBL" id="AZG76053.1"/>
    </source>
</evidence>
<dbReference type="AlphaFoldDB" id="A0A3G8M258"/>
<organism evidence="2 3">
    <name type="scientific">Methylocystis rosea</name>
    <dbReference type="NCBI Taxonomy" id="173366"/>
    <lineage>
        <taxon>Bacteria</taxon>
        <taxon>Pseudomonadati</taxon>
        <taxon>Pseudomonadota</taxon>
        <taxon>Alphaproteobacteria</taxon>
        <taxon>Hyphomicrobiales</taxon>
        <taxon>Methylocystaceae</taxon>
        <taxon>Methylocystis</taxon>
    </lineage>
</organism>
<dbReference type="EMBL" id="CP034086">
    <property type="protein sequence ID" value="AZG76053.1"/>
    <property type="molecule type" value="Genomic_DNA"/>
</dbReference>
<evidence type="ECO:0000313" key="3">
    <source>
        <dbReference type="Proteomes" id="UP000273982"/>
    </source>
</evidence>
<protein>
    <submittedName>
        <fullName evidence="2">Uncharacterized protein</fullName>
    </submittedName>
</protein>
<feature type="transmembrane region" description="Helical" evidence="1">
    <location>
        <begin position="31"/>
        <end position="54"/>
    </location>
</feature>
<keyword evidence="1" id="KW-1133">Transmembrane helix</keyword>
<reference evidence="2 3" key="1">
    <citation type="submission" date="2018-11" db="EMBL/GenBank/DDBJ databases">
        <title>Genome squencing of methanotrophic bacteria isolated from alkaline groundwater in Korea.</title>
        <authorList>
            <person name="Nguyen L.N."/>
        </authorList>
    </citation>
    <scope>NUCLEOTIDE SEQUENCE [LARGE SCALE GENOMIC DNA]</scope>
    <source>
        <strain evidence="2 3">GW6</strain>
    </source>
</reference>
<keyword evidence="1" id="KW-0472">Membrane</keyword>
<accession>A0A3G8M258</accession>
<dbReference type="Proteomes" id="UP000273982">
    <property type="component" value="Chromosome"/>
</dbReference>
<evidence type="ECO:0000256" key="1">
    <source>
        <dbReference type="SAM" id="Phobius"/>
    </source>
</evidence>